<comment type="caution">
    <text evidence="1">The sequence shown here is derived from an EMBL/GenBank/DDBJ whole genome shotgun (WGS) entry which is preliminary data.</text>
</comment>
<organism evidence="1 2">
    <name type="scientific">Gigaspora rosea</name>
    <dbReference type="NCBI Taxonomy" id="44941"/>
    <lineage>
        <taxon>Eukaryota</taxon>
        <taxon>Fungi</taxon>
        <taxon>Fungi incertae sedis</taxon>
        <taxon>Mucoromycota</taxon>
        <taxon>Glomeromycotina</taxon>
        <taxon>Glomeromycetes</taxon>
        <taxon>Diversisporales</taxon>
        <taxon>Gigasporaceae</taxon>
        <taxon>Gigaspora</taxon>
    </lineage>
</organism>
<protein>
    <submittedName>
        <fullName evidence="1">Uncharacterized protein</fullName>
    </submittedName>
</protein>
<evidence type="ECO:0000313" key="1">
    <source>
        <dbReference type="EMBL" id="RIB16572.1"/>
    </source>
</evidence>
<dbReference type="OrthoDB" id="2444140at2759"/>
<dbReference type="AlphaFoldDB" id="A0A397V3H6"/>
<keyword evidence="2" id="KW-1185">Reference proteome</keyword>
<evidence type="ECO:0000313" key="2">
    <source>
        <dbReference type="Proteomes" id="UP000266673"/>
    </source>
</evidence>
<gene>
    <name evidence="1" type="ORF">C2G38_1501536</name>
</gene>
<sequence>MNQNQHNNLVSQILQCKDGYFIGYSSWSNGDNWHRFIPIPESCDVNLVRHLLNGETLDQSSIEDQCNTILPNTTQKKFCSFPHLDENNRSFEAQLENILCEVKFYRFTPVNLLECPFVVLVLYRRT</sequence>
<reference evidence="1 2" key="1">
    <citation type="submission" date="2018-06" db="EMBL/GenBank/DDBJ databases">
        <title>Comparative genomics reveals the genomic features of Rhizophagus irregularis, R. cerebriforme, R. diaphanum and Gigaspora rosea, and their symbiotic lifestyle signature.</title>
        <authorList>
            <person name="Morin E."/>
            <person name="San Clemente H."/>
            <person name="Chen E.C.H."/>
            <person name="De La Providencia I."/>
            <person name="Hainaut M."/>
            <person name="Kuo A."/>
            <person name="Kohler A."/>
            <person name="Murat C."/>
            <person name="Tang N."/>
            <person name="Roy S."/>
            <person name="Loubradou J."/>
            <person name="Henrissat B."/>
            <person name="Grigoriev I.V."/>
            <person name="Corradi N."/>
            <person name="Roux C."/>
            <person name="Martin F.M."/>
        </authorList>
    </citation>
    <scope>NUCLEOTIDE SEQUENCE [LARGE SCALE GENOMIC DNA]</scope>
    <source>
        <strain evidence="1 2">DAOM 194757</strain>
    </source>
</reference>
<accession>A0A397V3H6</accession>
<dbReference type="EMBL" id="QKWP01000666">
    <property type="protein sequence ID" value="RIB16572.1"/>
    <property type="molecule type" value="Genomic_DNA"/>
</dbReference>
<proteinExistence type="predicted"/>
<dbReference type="Proteomes" id="UP000266673">
    <property type="component" value="Unassembled WGS sequence"/>
</dbReference>
<name>A0A397V3H6_9GLOM</name>